<comment type="caution">
    <text evidence="1">The sequence shown here is derived from an EMBL/GenBank/DDBJ whole genome shotgun (WGS) entry which is preliminary data.</text>
</comment>
<dbReference type="EMBL" id="VSSQ01000056">
    <property type="protein sequence ID" value="MPL71078.1"/>
    <property type="molecule type" value="Genomic_DNA"/>
</dbReference>
<name>A0A644TVQ7_9ZZZZ</name>
<reference evidence="1" key="1">
    <citation type="submission" date="2019-08" db="EMBL/GenBank/DDBJ databases">
        <authorList>
            <person name="Kucharzyk K."/>
            <person name="Murdoch R.W."/>
            <person name="Higgins S."/>
            <person name="Loffler F."/>
        </authorList>
    </citation>
    <scope>NUCLEOTIDE SEQUENCE</scope>
</reference>
<evidence type="ECO:0000313" key="1">
    <source>
        <dbReference type="EMBL" id="MPL71078.1"/>
    </source>
</evidence>
<gene>
    <name evidence="1" type="ORF">SDC9_16846</name>
</gene>
<accession>A0A644TVQ7</accession>
<dbReference type="AlphaFoldDB" id="A0A644TVQ7"/>
<proteinExistence type="predicted"/>
<protein>
    <submittedName>
        <fullName evidence="1">Uncharacterized protein</fullName>
    </submittedName>
</protein>
<sequence length="116" mass="12901">MPHNGEYRIGRRGSREGRYRWIHATDMAQRRCHGKAGSFGKVNRCASHAAAYVQHNMDSRIEAQLHRLILENTSIANLQTIKRIGVQCALAPNTASPLRLRLQKALKTSAQGNAGL</sequence>
<organism evidence="1">
    <name type="scientific">bioreactor metagenome</name>
    <dbReference type="NCBI Taxonomy" id="1076179"/>
    <lineage>
        <taxon>unclassified sequences</taxon>
        <taxon>metagenomes</taxon>
        <taxon>ecological metagenomes</taxon>
    </lineage>
</organism>